<proteinExistence type="inferred from homology"/>
<dbReference type="SUPFAM" id="SSF48264">
    <property type="entry name" value="Cytochrome P450"/>
    <property type="match status" value="1"/>
</dbReference>
<dbReference type="InterPro" id="IPR001128">
    <property type="entry name" value="Cyt_P450"/>
</dbReference>
<dbReference type="InterPro" id="IPR017972">
    <property type="entry name" value="Cyt_P450_CS"/>
</dbReference>
<comment type="cofactor">
    <cofactor evidence="1 5">
        <name>heme</name>
        <dbReference type="ChEBI" id="CHEBI:30413"/>
    </cofactor>
</comment>
<protein>
    <submittedName>
        <fullName evidence="7">Cytochrome P450</fullName>
    </submittedName>
</protein>
<dbReference type="GO" id="GO:0004497">
    <property type="term" value="F:monooxygenase activity"/>
    <property type="evidence" value="ECO:0007669"/>
    <property type="project" value="UniProtKB-KW"/>
</dbReference>
<dbReference type="PRINTS" id="PR00463">
    <property type="entry name" value="EP450I"/>
</dbReference>
<evidence type="ECO:0000313" key="7">
    <source>
        <dbReference type="EMBL" id="KAF2026139.1"/>
    </source>
</evidence>
<comment type="caution">
    <text evidence="7">The sequence shown here is derived from an EMBL/GenBank/DDBJ whole genome shotgun (WGS) entry which is preliminary data.</text>
</comment>
<dbReference type="PROSITE" id="PS00086">
    <property type="entry name" value="CYTOCHROME_P450"/>
    <property type="match status" value="1"/>
</dbReference>
<dbReference type="OrthoDB" id="1470350at2759"/>
<dbReference type="GO" id="GO:0020037">
    <property type="term" value="F:heme binding"/>
    <property type="evidence" value="ECO:0007669"/>
    <property type="project" value="InterPro"/>
</dbReference>
<dbReference type="EMBL" id="ML978249">
    <property type="protein sequence ID" value="KAF2026139.1"/>
    <property type="molecule type" value="Genomic_DNA"/>
</dbReference>
<evidence type="ECO:0000256" key="5">
    <source>
        <dbReference type="PIRSR" id="PIRSR602401-1"/>
    </source>
</evidence>
<keyword evidence="8" id="KW-1185">Reference proteome</keyword>
<dbReference type="PANTHER" id="PTHR24305">
    <property type="entry name" value="CYTOCHROME P450"/>
    <property type="match status" value="1"/>
</dbReference>
<dbReference type="InterPro" id="IPR002401">
    <property type="entry name" value="Cyt_P450_E_grp-I"/>
</dbReference>
<evidence type="ECO:0000256" key="6">
    <source>
        <dbReference type="RuleBase" id="RU000461"/>
    </source>
</evidence>
<dbReference type="GO" id="GO:0005506">
    <property type="term" value="F:iron ion binding"/>
    <property type="evidence" value="ECO:0007669"/>
    <property type="project" value="InterPro"/>
</dbReference>
<keyword evidence="6" id="KW-0560">Oxidoreductase</keyword>
<keyword evidence="5 6" id="KW-0349">Heme</keyword>
<dbReference type="Pfam" id="PF00067">
    <property type="entry name" value="p450"/>
    <property type="match status" value="1"/>
</dbReference>
<evidence type="ECO:0000256" key="3">
    <source>
        <dbReference type="ARBA" id="ARBA00022723"/>
    </source>
</evidence>
<evidence type="ECO:0000256" key="4">
    <source>
        <dbReference type="ARBA" id="ARBA00023004"/>
    </source>
</evidence>
<dbReference type="Proteomes" id="UP000799777">
    <property type="component" value="Unassembled WGS sequence"/>
</dbReference>
<reference evidence="7" key="1">
    <citation type="journal article" date="2020" name="Stud. Mycol.">
        <title>101 Dothideomycetes genomes: a test case for predicting lifestyles and emergence of pathogens.</title>
        <authorList>
            <person name="Haridas S."/>
            <person name="Albert R."/>
            <person name="Binder M."/>
            <person name="Bloem J."/>
            <person name="Labutti K."/>
            <person name="Salamov A."/>
            <person name="Andreopoulos B."/>
            <person name="Baker S."/>
            <person name="Barry K."/>
            <person name="Bills G."/>
            <person name="Bluhm B."/>
            <person name="Cannon C."/>
            <person name="Castanera R."/>
            <person name="Culley D."/>
            <person name="Daum C."/>
            <person name="Ezra D."/>
            <person name="Gonzalez J."/>
            <person name="Henrissat B."/>
            <person name="Kuo A."/>
            <person name="Liang C."/>
            <person name="Lipzen A."/>
            <person name="Lutzoni F."/>
            <person name="Magnuson J."/>
            <person name="Mondo S."/>
            <person name="Nolan M."/>
            <person name="Ohm R."/>
            <person name="Pangilinan J."/>
            <person name="Park H.-J."/>
            <person name="Ramirez L."/>
            <person name="Alfaro M."/>
            <person name="Sun H."/>
            <person name="Tritt A."/>
            <person name="Yoshinaga Y."/>
            <person name="Zwiers L.-H."/>
            <person name="Turgeon B."/>
            <person name="Goodwin S."/>
            <person name="Spatafora J."/>
            <person name="Crous P."/>
            <person name="Grigoriev I."/>
        </authorList>
    </citation>
    <scope>NUCLEOTIDE SEQUENCE</scope>
    <source>
        <strain evidence="7">CBS 110217</strain>
    </source>
</reference>
<keyword evidence="4 5" id="KW-0408">Iron</keyword>
<organism evidence="7 8">
    <name type="scientific">Setomelanomma holmii</name>
    <dbReference type="NCBI Taxonomy" id="210430"/>
    <lineage>
        <taxon>Eukaryota</taxon>
        <taxon>Fungi</taxon>
        <taxon>Dikarya</taxon>
        <taxon>Ascomycota</taxon>
        <taxon>Pezizomycotina</taxon>
        <taxon>Dothideomycetes</taxon>
        <taxon>Pleosporomycetidae</taxon>
        <taxon>Pleosporales</taxon>
        <taxon>Pleosporineae</taxon>
        <taxon>Phaeosphaeriaceae</taxon>
        <taxon>Setomelanomma</taxon>
    </lineage>
</organism>
<dbReference type="PANTHER" id="PTHR24305:SF166">
    <property type="entry name" value="CYTOCHROME P450 12A4, MITOCHONDRIAL-RELATED"/>
    <property type="match status" value="1"/>
</dbReference>
<keyword evidence="6" id="KW-0503">Monooxygenase</keyword>
<evidence type="ECO:0000256" key="1">
    <source>
        <dbReference type="ARBA" id="ARBA00001971"/>
    </source>
</evidence>
<dbReference type="AlphaFoldDB" id="A0A9P4H2N3"/>
<evidence type="ECO:0000256" key="2">
    <source>
        <dbReference type="ARBA" id="ARBA00010617"/>
    </source>
</evidence>
<feature type="binding site" description="axial binding residue" evidence="5">
    <location>
        <position position="480"/>
    </location>
    <ligand>
        <name>heme</name>
        <dbReference type="ChEBI" id="CHEBI:30413"/>
    </ligand>
    <ligandPart>
        <name>Fe</name>
        <dbReference type="ChEBI" id="CHEBI:18248"/>
    </ligandPart>
</feature>
<evidence type="ECO:0000313" key="8">
    <source>
        <dbReference type="Proteomes" id="UP000799777"/>
    </source>
</evidence>
<comment type="similarity">
    <text evidence="2 6">Belongs to the cytochrome P450 family.</text>
</comment>
<dbReference type="Gene3D" id="1.10.630.10">
    <property type="entry name" value="Cytochrome P450"/>
    <property type="match status" value="1"/>
</dbReference>
<dbReference type="PRINTS" id="PR00385">
    <property type="entry name" value="P450"/>
</dbReference>
<dbReference type="GO" id="GO:0016705">
    <property type="term" value="F:oxidoreductase activity, acting on paired donors, with incorporation or reduction of molecular oxygen"/>
    <property type="evidence" value="ECO:0007669"/>
    <property type="project" value="InterPro"/>
</dbReference>
<dbReference type="InterPro" id="IPR036396">
    <property type="entry name" value="Cyt_P450_sf"/>
</dbReference>
<accession>A0A9P4H2N3</accession>
<sequence length="545" mass="61116">MAIVLRSNAVVILVIFCCVLHPIYSLLRNYVLARRAGLCIIVSPVTPYTFQWQLLASRLRPTLEYFQWFRAIDWTCAWHDENKLHQELGLSFIVVSPGLNVLCTSDPKTIEHVLKKWRDFVKPDNVNELLGTFGQNVDTSNGDDWTRHRKLTAPCFAERASSTVWTHALQQSKSLIAQWLSLSSDFTNTMINDTSTLALNVISAVAFENHQVNKPTDGHTLSLREALVTVMSTSISPALEGIMSWLNISGFRLLFPAKVKQLLLAMSEFRQYMDETVSRERAKPTQCEDGRLNLIGTLIKANKADGDEKSRLSDIELRGNIFIFTAGGLESTSITLSYALALLALHPQIQDWVAEEVGQVFSSESADYAKTFPKLKRVMAVMYETLRLFGPSPPLPRSSSTPNTPYILPISTSSSSSINLPGSTQIMLNSWACHASASHFTSPKSFNPKRWITHTQEEETLHYPSLSSAFFAWGSGPRICPGMKFSQVEFCAVLGSVLKSIRVDLVRDTVQGRERMWGVLRDSVAEPLLLHVRRGEEVRLRTVPR</sequence>
<dbReference type="InterPro" id="IPR050121">
    <property type="entry name" value="Cytochrome_P450_monoxygenase"/>
</dbReference>
<keyword evidence="3 5" id="KW-0479">Metal-binding</keyword>
<name>A0A9P4H2N3_9PLEO</name>
<gene>
    <name evidence="7" type="ORF">EK21DRAFT_103481</name>
</gene>